<dbReference type="GeneID" id="37032461"/>
<evidence type="ECO:0000256" key="1">
    <source>
        <dbReference type="SAM" id="MobiDB-lite"/>
    </source>
</evidence>
<accession>A0A316W7A8</accession>
<dbReference type="RefSeq" id="XP_025372899.1">
    <property type="nucleotide sequence ID" value="XM_025510591.1"/>
</dbReference>
<feature type="compositionally biased region" description="Polar residues" evidence="1">
    <location>
        <begin position="1"/>
        <end position="20"/>
    </location>
</feature>
<feature type="region of interest" description="Disordered" evidence="1">
    <location>
        <begin position="1"/>
        <end position="98"/>
    </location>
</feature>
<dbReference type="OrthoDB" id="2162994at2759"/>
<dbReference type="EMBL" id="KZ819354">
    <property type="protein sequence ID" value="PWN45739.1"/>
    <property type="molecule type" value="Genomic_DNA"/>
</dbReference>
<reference evidence="2 3" key="1">
    <citation type="journal article" date="2018" name="Mol. Biol. Evol.">
        <title>Broad Genomic Sampling Reveals a Smut Pathogenic Ancestry of the Fungal Clade Ustilaginomycotina.</title>
        <authorList>
            <person name="Kijpornyongpan T."/>
            <person name="Mondo S.J."/>
            <person name="Barry K."/>
            <person name="Sandor L."/>
            <person name="Lee J."/>
            <person name="Lipzen A."/>
            <person name="Pangilinan J."/>
            <person name="LaButti K."/>
            <person name="Hainaut M."/>
            <person name="Henrissat B."/>
            <person name="Grigoriev I.V."/>
            <person name="Spatafora J.W."/>
            <person name="Aime M.C."/>
        </authorList>
    </citation>
    <scope>NUCLEOTIDE SEQUENCE [LARGE SCALE GENOMIC DNA]</scope>
    <source>
        <strain evidence="2 3">MCA 4658</strain>
    </source>
</reference>
<keyword evidence="3" id="KW-1185">Reference proteome</keyword>
<dbReference type="AlphaFoldDB" id="A0A316W7A8"/>
<feature type="compositionally biased region" description="Polar residues" evidence="1">
    <location>
        <begin position="60"/>
        <end position="81"/>
    </location>
</feature>
<evidence type="ECO:0000313" key="2">
    <source>
        <dbReference type="EMBL" id="PWN45739.1"/>
    </source>
</evidence>
<dbReference type="InParanoid" id="A0A316W7A8"/>
<dbReference type="Proteomes" id="UP000245783">
    <property type="component" value="Unassembled WGS sequence"/>
</dbReference>
<feature type="compositionally biased region" description="Basic and acidic residues" evidence="1">
    <location>
        <begin position="265"/>
        <end position="276"/>
    </location>
</feature>
<protein>
    <submittedName>
        <fullName evidence="2">Uncharacterized protein</fullName>
    </submittedName>
</protein>
<gene>
    <name evidence="2" type="ORF">IE81DRAFT_167365</name>
</gene>
<sequence length="308" mass="32120">MPPSQQSVQTDKSHSKSAQSVPGAATSASAYVASPSKTLKDTTKSPASLTRPAAALPVSASKSAAPQATSAGNNQPASSRPASEHMGGASSNSDRAGSSHAIIPAASQLPSPPILVVEFRENPSARFILPLWGDVIVERREALQETAETSAGGAIIRTAERNKLLDRARNVVVSFWAPVQGADAFVSASAAEDVSATGTNATMSTRSSGAVSTTDRSQTRYPITWRLSGHAADIAPGSSPVDITQPLWEMFGRVEGCVTRDKQGFKAPQEEFERKSSSAGTSKEGVGLKHSSNALTQKQFEHLVSHSG</sequence>
<feature type="compositionally biased region" description="Basic and acidic residues" evidence="1">
    <location>
        <begin position="299"/>
        <end position="308"/>
    </location>
</feature>
<proteinExistence type="predicted"/>
<feature type="region of interest" description="Disordered" evidence="1">
    <location>
        <begin position="265"/>
        <end position="308"/>
    </location>
</feature>
<dbReference type="STRING" id="1522189.A0A316W7A8"/>
<evidence type="ECO:0000313" key="3">
    <source>
        <dbReference type="Proteomes" id="UP000245783"/>
    </source>
</evidence>
<name>A0A316W7A8_9BASI</name>
<organism evidence="2 3">
    <name type="scientific">Ceraceosorus guamensis</name>
    <dbReference type="NCBI Taxonomy" id="1522189"/>
    <lineage>
        <taxon>Eukaryota</taxon>
        <taxon>Fungi</taxon>
        <taxon>Dikarya</taxon>
        <taxon>Basidiomycota</taxon>
        <taxon>Ustilaginomycotina</taxon>
        <taxon>Exobasidiomycetes</taxon>
        <taxon>Ceraceosorales</taxon>
        <taxon>Ceraceosoraceae</taxon>
        <taxon>Ceraceosorus</taxon>
    </lineage>
</organism>